<reference evidence="2 3" key="1">
    <citation type="journal article" date="2024" name="BMC Genomics">
        <title>De novo assembly and annotation of Popillia japonica's genome with initial clues to its potential as an invasive pest.</title>
        <authorList>
            <person name="Cucini C."/>
            <person name="Boschi S."/>
            <person name="Funari R."/>
            <person name="Cardaioli E."/>
            <person name="Iannotti N."/>
            <person name="Marturano G."/>
            <person name="Paoli F."/>
            <person name="Bruttini M."/>
            <person name="Carapelli A."/>
            <person name="Frati F."/>
            <person name="Nardi F."/>
        </authorList>
    </citation>
    <scope>NUCLEOTIDE SEQUENCE [LARGE SCALE GENOMIC DNA]</scope>
    <source>
        <strain evidence="2">DMR45628</strain>
    </source>
</reference>
<organism evidence="2 3">
    <name type="scientific">Popillia japonica</name>
    <name type="common">Japanese beetle</name>
    <dbReference type="NCBI Taxonomy" id="7064"/>
    <lineage>
        <taxon>Eukaryota</taxon>
        <taxon>Metazoa</taxon>
        <taxon>Ecdysozoa</taxon>
        <taxon>Arthropoda</taxon>
        <taxon>Hexapoda</taxon>
        <taxon>Insecta</taxon>
        <taxon>Pterygota</taxon>
        <taxon>Neoptera</taxon>
        <taxon>Endopterygota</taxon>
        <taxon>Coleoptera</taxon>
        <taxon>Polyphaga</taxon>
        <taxon>Scarabaeiformia</taxon>
        <taxon>Scarabaeidae</taxon>
        <taxon>Rutelinae</taxon>
        <taxon>Popillia</taxon>
    </lineage>
</organism>
<keyword evidence="3" id="KW-1185">Reference proteome</keyword>
<evidence type="ECO:0000313" key="3">
    <source>
        <dbReference type="Proteomes" id="UP001458880"/>
    </source>
</evidence>
<name>A0AAW1KL41_POPJA</name>
<evidence type="ECO:0000313" key="2">
    <source>
        <dbReference type="EMBL" id="KAK9719410.1"/>
    </source>
</evidence>
<sequence length="210" mass="23611">MVHSVALLLLLLCLHTEADNENNIPRYEYIQRIIANGHNYTGTIIDFHMVVSDVETKSKDTKVCKIDNQNNCSDPQKINIIDDVAYIKVSEAMPLPPFSDDSLENCQAIGITHEEVNITISDDVVNCEGCSDFDAVICEDSLVGILRGKDEYNFVNIQILRDIGVDVVHVDQRRSEADDDDWLSINGSVEDKRRSTYVYLCPIVVVLFGM</sequence>
<keyword evidence="1" id="KW-0732">Signal</keyword>
<accession>A0AAW1KL41</accession>
<comment type="caution">
    <text evidence="2">The sequence shown here is derived from an EMBL/GenBank/DDBJ whole genome shotgun (WGS) entry which is preliminary data.</text>
</comment>
<dbReference type="Proteomes" id="UP001458880">
    <property type="component" value="Unassembled WGS sequence"/>
</dbReference>
<proteinExistence type="predicted"/>
<dbReference type="EMBL" id="JASPKY010000220">
    <property type="protein sequence ID" value="KAK9719410.1"/>
    <property type="molecule type" value="Genomic_DNA"/>
</dbReference>
<protein>
    <submittedName>
        <fullName evidence="2">Uncharacterized protein</fullName>
    </submittedName>
</protein>
<dbReference type="AlphaFoldDB" id="A0AAW1KL41"/>
<feature type="chain" id="PRO_5043385228" evidence="1">
    <location>
        <begin position="19"/>
        <end position="210"/>
    </location>
</feature>
<evidence type="ECO:0000256" key="1">
    <source>
        <dbReference type="SAM" id="SignalP"/>
    </source>
</evidence>
<feature type="signal peptide" evidence="1">
    <location>
        <begin position="1"/>
        <end position="18"/>
    </location>
</feature>
<gene>
    <name evidence="2" type="ORF">QE152_g22682</name>
</gene>